<dbReference type="SUPFAM" id="SSF52266">
    <property type="entry name" value="SGNH hydrolase"/>
    <property type="match status" value="1"/>
</dbReference>
<organism evidence="2 3">
    <name type="scientific">Actinoallomurus liliacearum</name>
    <dbReference type="NCBI Taxonomy" id="1080073"/>
    <lineage>
        <taxon>Bacteria</taxon>
        <taxon>Bacillati</taxon>
        <taxon>Actinomycetota</taxon>
        <taxon>Actinomycetes</taxon>
        <taxon>Streptosporangiales</taxon>
        <taxon>Thermomonosporaceae</taxon>
        <taxon>Actinoallomurus</taxon>
    </lineage>
</organism>
<dbReference type="Proteomes" id="UP001500212">
    <property type="component" value="Unassembled WGS sequence"/>
</dbReference>
<dbReference type="Pfam" id="PF19040">
    <property type="entry name" value="SGNH"/>
    <property type="match status" value="1"/>
</dbReference>
<dbReference type="InterPro" id="IPR036514">
    <property type="entry name" value="SGNH_hydro_sf"/>
</dbReference>
<proteinExistence type="predicted"/>
<dbReference type="RefSeq" id="WP_345364858.1">
    <property type="nucleotide sequence ID" value="NZ_BAABHJ010000034.1"/>
</dbReference>
<accession>A0ABP8TUL4</accession>
<dbReference type="Gene3D" id="3.40.50.1110">
    <property type="entry name" value="SGNH hydrolase"/>
    <property type="match status" value="1"/>
</dbReference>
<sequence length="285" mass="30454">MIGITRRATLRAAAVGCCAVGLLPGGGTGCRAATRPPVRPAANPVVPPLGDAALRPDVRDLSVLVVGDSWGRSLGIGMEKVADADRDRHNAVTPAARGGCGIMQPAKVLESGRLFPKPACNDWPESWRTLVARVRPRAVLLESGIYDTHNPQQLPGQDHPTSITDPVFRTRFDAQLDRAVRVLGAGGARVFLTTVTDYAKPYWNETNGRWSNAMNAALRAGAKRNPGLRLLDLHGQMCADDKDCPAVISGIPVYDETGHPAPVARDRLAAWILNSIHADLHAHAS</sequence>
<evidence type="ECO:0000313" key="3">
    <source>
        <dbReference type="Proteomes" id="UP001500212"/>
    </source>
</evidence>
<protein>
    <recommendedName>
        <fullName evidence="1">SGNH domain-containing protein</fullName>
    </recommendedName>
</protein>
<reference evidence="3" key="1">
    <citation type="journal article" date="2019" name="Int. J. Syst. Evol. Microbiol.">
        <title>The Global Catalogue of Microorganisms (GCM) 10K type strain sequencing project: providing services to taxonomists for standard genome sequencing and annotation.</title>
        <authorList>
            <consortium name="The Broad Institute Genomics Platform"/>
            <consortium name="The Broad Institute Genome Sequencing Center for Infectious Disease"/>
            <person name="Wu L."/>
            <person name="Ma J."/>
        </authorList>
    </citation>
    <scope>NUCLEOTIDE SEQUENCE [LARGE SCALE GENOMIC DNA]</scope>
    <source>
        <strain evidence="3">JCM 17938</strain>
    </source>
</reference>
<comment type="caution">
    <text evidence="2">The sequence shown here is derived from an EMBL/GenBank/DDBJ whole genome shotgun (WGS) entry which is preliminary data.</text>
</comment>
<evidence type="ECO:0000313" key="2">
    <source>
        <dbReference type="EMBL" id="GAA4616556.1"/>
    </source>
</evidence>
<dbReference type="PROSITE" id="PS51257">
    <property type="entry name" value="PROKAR_LIPOPROTEIN"/>
    <property type="match status" value="1"/>
</dbReference>
<dbReference type="InterPro" id="IPR043968">
    <property type="entry name" value="SGNH"/>
</dbReference>
<keyword evidence="3" id="KW-1185">Reference proteome</keyword>
<dbReference type="EMBL" id="BAABHJ010000034">
    <property type="protein sequence ID" value="GAA4616556.1"/>
    <property type="molecule type" value="Genomic_DNA"/>
</dbReference>
<name>A0ABP8TUL4_9ACTN</name>
<gene>
    <name evidence="2" type="ORF">GCM10023195_73640</name>
</gene>
<evidence type="ECO:0000259" key="1">
    <source>
        <dbReference type="Pfam" id="PF19040"/>
    </source>
</evidence>
<feature type="domain" description="SGNH" evidence="1">
    <location>
        <begin position="59"/>
        <end position="269"/>
    </location>
</feature>